<dbReference type="EMBL" id="PDDX01000001">
    <property type="protein sequence ID" value="PHI30781.1"/>
    <property type="molecule type" value="Genomic_DNA"/>
</dbReference>
<proteinExistence type="predicted"/>
<evidence type="ECO:0000313" key="5">
    <source>
        <dbReference type="Proteomes" id="UP000373449"/>
    </source>
</evidence>
<feature type="transmembrane region" description="Helical" evidence="1">
    <location>
        <begin position="155"/>
        <end position="176"/>
    </location>
</feature>
<reference evidence="3 5" key="3">
    <citation type="submission" date="2019-03" db="EMBL/GenBank/DDBJ databases">
        <authorList>
            <consortium name="Pathogen Informatics"/>
        </authorList>
    </citation>
    <scope>NUCLEOTIDE SEQUENCE [LARGE SCALE GENOMIC DNA]</scope>
    <source>
        <strain evidence="3 5">NCTC12282</strain>
    </source>
</reference>
<evidence type="ECO:0000313" key="2">
    <source>
        <dbReference type="EMBL" id="PHI30781.1"/>
    </source>
</evidence>
<dbReference type="OrthoDB" id="6636347at2"/>
<dbReference type="STRING" id="1111728.GCA_000427805_01063"/>
<accession>A0A2C6DPQ4</accession>
<evidence type="ECO:0000313" key="3">
    <source>
        <dbReference type="EMBL" id="VFS50477.1"/>
    </source>
</evidence>
<keyword evidence="4" id="KW-1185">Reference proteome</keyword>
<evidence type="ECO:0000256" key="1">
    <source>
        <dbReference type="SAM" id="Phobius"/>
    </source>
</evidence>
<keyword evidence="1" id="KW-0812">Transmembrane</keyword>
<dbReference type="Proteomes" id="UP000224974">
    <property type="component" value="Unassembled WGS sequence"/>
</dbReference>
<name>A0A2C6DPQ4_9GAMM</name>
<protein>
    <recommendedName>
        <fullName evidence="6">OmpR/PhoB-type domain-containing protein</fullName>
    </recommendedName>
</protein>
<dbReference type="EMBL" id="CAADJA010000002">
    <property type="protein sequence ID" value="VFS50477.1"/>
    <property type="molecule type" value="Genomic_DNA"/>
</dbReference>
<dbReference type="AlphaFoldDB" id="A0A2C6DPQ4"/>
<evidence type="ECO:0000313" key="4">
    <source>
        <dbReference type="Proteomes" id="UP000224974"/>
    </source>
</evidence>
<organism evidence="2 4">
    <name type="scientific">Budvicia aquatica</name>
    <dbReference type="NCBI Taxonomy" id="82979"/>
    <lineage>
        <taxon>Bacteria</taxon>
        <taxon>Pseudomonadati</taxon>
        <taxon>Pseudomonadota</taxon>
        <taxon>Gammaproteobacteria</taxon>
        <taxon>Enterobacterales</taxon>
        <taxon>Budviciaceae</taxon>
        <taxon>Budvicia</taxon>
    </lineage>
</organism>
<sequence length="266" mass="30730">MHNYIINDRVLFNTFSGELSRLDDPKQLIILDNNAKRLFLRLIDSGYQIVPFEYLLSDIKDSHTPANTAKLITAELDHIVEAFRHINEFEPVLVTYSNGVQLSTDVELKVVTSYRTFDNNSEDKPHIAKESLFNPALREHKDNAPQEHHEVNHFVWYYTRIALAVSLFIFALYFALNLFSTKPNYFADYHPQGKYGACNVFIHNQKPTDLPHLKMRLEEFAISCDTPKNIYLGLPADDKRESIQVCTSDPDNDKTPCTNFYVVKVK</sequence>
<reference evidence="2" key="1">
    <citation type="submission" date="2017-09" db="EMBL/GenBank/DDBJ databases">
        <title>FDA dAtabase for Regulatory Grade micrObial Sequences (FDA-ARGOS): Supporting development and validation of Infectious Disease Dx tests.</title>
        <authorList>
            <person name="Minogue T."/>
            <person name="Wolcott M."/>
            <person name="Wasieloski L."/>
            <person name="Aguilar W."/>
            <person name="Moore D."/>
            <person name="Tallon L.J."/>
            <person name="Sadzewicz L."/>
            <person name="Ott S."/>
            <person name="Zhao X."/>
            <person name="Nagaraj S."/>
            <person name="Vavikolanu K."/>
            <person name="Aluvathingal J."/>
            <person name="Nadendla S."/>
            <person name="Sichtig H."/>
        </authorList>
    </citation>
    <scope>NUCLEOTIDE SEQUENCE</scope>
    <source>
        <strain evidence="2">FDAARGOS_387</strain>
    </source>
</reference>
<dbReference type="Proteomes" id="UP000373449">
    <property type="component" value="Unassembled WGS sequence"/>
</dbReference>
<keyword evidence="1" id="KW-0472">Membrane</keyword>
<evidence type="ECO:0008006" key="6">
    <source>
        <dbReference type="Google" id="ProtNLM"/>
    </source>
</evidence>
<reference evidence="4" key="2">
    <citation type="submission" date="2017-09" db="EMBL/GenBank/DDBJ databases">
        <title>FDA dAtabase for Regulatory Grade micrObial Sequences (FDA-ARGOS): Supporting development and validation of Infectious Disease Dx tests.</title>
        <authorList>
            <person name="Minogue T."/>
            <person name="Wolcott M."/>
            <person name="Wasieloski L."/>
            <person name="Aguilar W."/>
            <person name="Moore D."/>
            <person name="Tallon L."/>
            <person name="Sadzewicz L."/>
            <person name="Ott S."/>
            <person name="Zhao X."/>
            <person name="Nagaraj S."/>
            <person name="Vavikolanu K."/>
            <person name="Aluvathingal J."/>
            <person name="Nadendla S."/>
            <person name="Sichtig H."/>
        </authorList>
    </citation>
    <scope>NUCLEOTIDE SEQUENCE [LARGE SCALE GENOMIC DNA]</scope>
    <source>
        <strain evidence="4">FDAARGOS_387</strain>
    </source>
</reference>
<gene>
    <name evidence="2" type="ORF">CRN84_16270</name>
    <name evidence="3" type="ORF">NCTC12282_04529</name>
</gene>
<dbReference type="RefSeq" id="WP_029094183.1">
    <property type="nucleotide sequence ID" value="NZ_CAADJA010000002.1"/>
</dbReference>
<keyword evidence="1" id="KW-1133">Transmembrane helix</keyword>